<dbReference type="SMART" id="SM00331">
    <property type="entry name" value="PP2C_SIG"/>
    <property type="match status" value="1"/>
</dbReference>
<sequence>MTETASDPSTGATAGAAAPAPAALERAGLAPVAGAATDVGRLRPVNEDGYLALAPAFLVVDGMGGHVSGRAATRAALGELRALAGTAVTSEAQVVDAVTAAARAVDAIPSEALNPPGCTVAGVVLAELDGEPAWIVLNIGDSRAYLLRDDVLRQVTVDHSQVQELIDAGRLTEAEGRLSPRRHVITRALGGGTDDSGVPALHRLDARPGDRFLVCSDGVSDELDDEALATVLGAGLGAQRTAELVVAAALEAGGHDNTTALVVDGAPSRPVVRASDPHAEEPRA</sequence>
<evidence type="ECO:0000313" key="2">
    <source>
        <dbReference type="EMBL" id="AMD87203.1"/>
    </source>
</evidence>
<accession>A0A0X8JE75</accession>
<dbReference type="EMBL" id="CP014228">
    <property type="protein sequence ID" value="AMD87203.1"/>
    <property type="molecule type" value="Genomic_DNA"/>
</dbReference>
<dbReference type="PANTHER" id="PTHR47992">
    <property type="entry name" value="PROTEIN PHOSPHATASE"/>
    <property type="match status" value="1"/>
</dbReference>
<keyword evidence="3" id="KW-1185">Reference proteome</keyword>
<name>A0A0X8JE75_ACTRD</name>
<dbReference type="AlphaFoldDB" id="A0A0X8JE75"/>
<dbReference type="OrthoDB" id="9801841at2"/>
<dbReference type="CDD" id="cd00143">
    <property type="entry name" value="PP2Cc"/>
    <property type="match status" value="1"/>
</dbReference>
<reference evidence="3" key="1">
    <citation type="submission" date="2016-02" db="EMBL/GenBank/DDBJ databases">
        <authorList>
            <person name="Holder M.E."/>
            <person name="Ajami N.J."/>
            <person name="Petrosino J.F."/>
        </authorList>
    </citation>
    <scope>NUCLEOTIDE SEQUENCE [LARGE SCALE GENOMIC DNA]</scope>
    <source>
        <strain evidence="3">CCUG 36733</strain>
    </source>
</reference>
<dbReference type="InterPro" id="IPR036457">
    <property type="entry name" value="PPM-type-like_dom_sf"/>
</dbReference>
<dbReference type="SUPFAM" id="SSF81606">
    <property type="entry name" value="PP2C-like"/>
    <property type="match status" value="1"/>
</dbReference>
<dbReference type="GO" id="GO:0004722">
    <property type="term" value="F:protein serine/threonine phosphatase activity"/>
    <property type="evidence" value="ECO:0007669"/>
    <property type="project" value="InterPro"/>
</dbReference>
<dbReference type="InterPro" id="IPR015655">
    <property type="entry name" value="PP2C"/>
</dbReference>
<evidence type="ECO:0000259" key="1">
    <source>
        <dbReference type="PROSITE" id="PS51746"/>
    </source>
</evidence>
<dbReference type="InterPro" id="IPR001932">
    <property type="entry name" value="PPM-type_phosphatase-like_dom"/>
</dbReference>
<dbReference type="Gene3D" id="3.60.40.10">
    <property type="entry name" value="PPM-type phosphatase domain"/>
    <property type="match status" value="1"/>
</dbReference>
<protein>
    <submittedName>
        <fullName evidence="2">Protein phosphatase</fullName>
    </submittedName>
</protein>
<gene>
    <name evidence="2" type="ORF">AXF14_05905</name>
</gene>
<proteinExistence type="predicted"/>
<dbReference type="Pfam" id="PF13672">
    <property type="entry name" value="PP2C_2"/>
    <property type="match status" value="1"/>
</dbReference>
<dbReference type="SMART" id="SM00332">
    <property type="entry name" value="PP2Cc"/>
    <property type="match status" value="1"/>
</dbReference>
<feature type="domain" description="PPM-type phosphatase" evidence="1">
    <location>
        <begin position="32"/>
        <end position="265"/>
    </location>
</feature>
<organism evidence="2 3">
    <name type="scientific">Actinomyces radicidentis</name>
    <dbReference type="NCBI Taxonomy" id="111015"/>
    <lineage>
        <taxon>Bacteria</taxon>
        <taxon>Bacillati</taxon>
        <taxon>Actinomycetota</taxon>
        <taxon>Actinomycetes</taxon>
        <taxon>Actinomycetales</taxon>
        <taxon>Actinomycetaceae</taxon>
        <taxon>Actinomyces</taxon>
    </lineage>
</organism>
<dbReference type="PROSITE" id="PS51746">
    <property type="entry name" value="PPM_2"/>
    <property type="match status" value="1"/>
</dbReference>
<dbReference type="KEGG" id="ard:AXF14_05905"/>
<dbReference type="STRING" id="111015.AXF14_05905"/>
<dbReference type="RefSeq" id="WP_067941629.1">
    <property type="nucleotide sequence ID" value="NZ_CP014228.1"/>
</dbReference>
<dbReference type="Proteomes" id="UP000065220">
    <property type="component" value="Chromosome"/>
</dbReference>
<evidence type="ECO:0000313" key="3">
    <source>
        <dbReference type="Proteomes" id="UP000065220"/>
    </source>
</evidence>